<comment type="caution">
    <text evidence="10">The sequence shown here is derived from an EMBL/GenBank/DDBJ whole genome shotgun (WGS) entry which is preliminary data.</text>
</comment>
<proteinExistence type="inferred from homology"/>
<evidence type="ECO:0000256" key="7">
    <source>
        <dbReference type="SAM" id="MobiDB-lite"/>
    </source>
</evidence>
<dbReference type="RefSeq" id="WP_382409268.1">
    <property type="nucleotide sequence ID" value="NZ_JBHSGU010000005.1"/>
</dbReference>
<keyword evidence="6" id="KW-0813">Transport</keyword>
<keyword evidence="5 8" id="KW-0472">Membrane</keyword>
<comment type="subcellular location">
    <subcellularLocation>
        <location evidence="1">Cell membrane</location>
        <topology evidence="1">Multi-pass membrane protein</topology>
    </subcellularLocation>
    <subcellularLocation>
        <location evidence="6">Membrane</location>
        <topology evidence="6">Multi-pass membrane protein</topology>
    </subcellularLocation>
</comment>
<evidence type="ECO:0000256" key="4">
    <source>
        <dbReference type="ARBA" id="ARBA00022989"/>
    </source>
</evidence>
<organism evidence="10 11">
    <name type="scientific">Glaciecola siphonariae</name>
    <dbReference type="NCBI Taxonomy" id="521012"/>
    <lineage>
        <taxon>Bacteria</taxon>
        <taxon>Pseudomonadati</taxon>
        <taxon>Pseudomonadota</taxon>
        <taxon>Gammaproteobacteria</taxon>
        <taxon>Alteromonadales</taxon>
        <taxon>Alteromonadaceae</taxon>
        <taxon>Glaciecola</taxon>
    </lineage>
</organism>
<dbReference type="Pfam" id="PF01618">
    <property type="entry name" value="MotA_ExbB"/>
    <property type="match status" value="1"/>
</dbReference>
<feature type="transmembrane region" description="Helical" evidence="8">
    <location>
        <begin position="283"/>
        <end position="302"/>
    </location>
</feature>
<feature type="transmembrane region" description="Helical" evidence="8">
    <location>
        <begin position="65"/>
        <end position="82"/>
    </location>
</feature>
<evidence type="ECO:0000256" key="5">
    <source>
        <dbReference type="ARBA" id="ARBA00023136"/>
    </source>
</evidence>
<evidence type="ECO:0000313" key="11">
    <source>
        <dbReference type="Proteomes" id="UP001595897"/>
    </source>
</evidence>
<dbReference type="PANTHER" id="PTHR30625:SF11">
    <property type="entry name" value="MOTA_TOLQ_EXBB PROTON CHANNEL DOMAIN-CONTAINING PROTEIN"/>
    <property type="match status" value="1"/>
</dbReference>
<keyword evidence="4 8" id="KW-1133">Transmembrane helix</keyword>
<dbReference type="InterPro" id="IPR002898">
    <property type="entry name" value="MotA_ExbB_proton_chnl"/>
</dbReference>
<feature type="transmembrane region" description="Helical" evidence="8">
    <location>
        <begin position="242"/>
        <end position="263"/>
    </location>
</feature>
<evidence type="ECO:0000259" key="9">
    <source>
        <dbReference type="Pfam" id="PF01618"/>
    </source>
</evidence>
<keyword evidence="11" id="KW-1185">Reference proteome</keyword>
<reference evidence="11" key="1">
    <citation type="journal article" date="2019" name="Int. J. Syst. Evol. Microbiol.">
        <title>The Global Catalogue of Microorganisms (GCM) 10K type strain sequencing project: providing services to taxonomists for standard genome sequencing and annotation.</title>
        <authorList>
            <consortium name="The Broad Institute Genomics Platform"/>
            <consortium name="The Broad Institute Genome Sequencing Center for Infectious Disease"/>
            <person name="Wu L."/>
            <person name="Ma J."/>
        </authorList>
    </citation>
    <scope>NUCLEOTIDE SEQUENCE [LARGE SCALE GENOMIC DNA]</scope>
    <source>
        <strain evidence="11">KACC 12507</strain>
    </source>
</reference>
<protein>
    <submittedName>
        <fullName evidence="10">MotA/TolQ/ExbB proton channel family protein</fullName>
    </submittedName>
</protein>
<evidence type="ECO:0000256" key="3">
    <source>
        <dbReference type="ARBA" id="ARBA00022692"/>
    </source>
</evidence>
<dbReference type="Proteomes" id="UP001595897">
    <property type="component" value="Unassembled WGS sequence"/>
</dbReference>
<feature type="transmembrane region" description="Helical" evidence="8">
    <location>
        <begin position="12"/>
        <end position="32"/>
    </location>
</feature>
<evidence type="ECO:0000256" key="1">
    <source>
        <dbReference type="ARBA" id="ARBA00004651"/>
    </source>
</evidence>
<evidence type="ECO:0000256" key="2">
    <source>
        <dbReference type="ARBA" id="ARBA00022475"/>
    </source>
</evidence>
<evidence type="ECO:0000313" key="10">
    <source>
        <dbReference type="EMBL" id="MFC4701124.1"/>
    </source>
</evidence>
<sequence length="330" mass="35884">MREQSSNSNMNPSGAITAAVFLGIVALVHVLYQGVVRPLADAAIAAQGSGATSNLWVIFKDFEQQASVSIGLFCAFLIIYKYQRIVLREEPLFTMDYLAGFGANQRFIQASNASANTAETHAEITTETHQNDEKDSLAASDSEKSEHLPSSTDQETKAHSAQKSANIKASGRADGDDVLNVSLALKELEASKYAENSSMATWINCLRRFKNTQNVQHASQAISESIETLAAQLESGNSLIRYFIWAIPSIGFIGTVRGIGSALAKAEEAVAGDISGMVDKLGVAFNSTLVSLLISIVLMYLLHMLNNRQDEMVINTRKNCEKHLLTRLHN</sequence>
<feature type="domain" description="MotA/TolQ/ExbB proton channel" evidence="9">
    <location>
        <begin position="208"/>
        <end position="314"/>
    </location>
</feature>
<feature type="region of interest" description="Disordered" evidence="7">
    <location>
        <begin position="125"/>
        <end position="172"/>
    </location>
</feature>
<dbReference type="InterPro" id="IPR050790">
    <property type="entry name" value="ExbB/TolQ_transport"/>
</dbReference>
<name>A0ABV9LYA7_9ALTE</name>
<dbReference type="PANTHER" id="PTHR30625">
    <property type="entry name" value="PROTEIN TOLQ"/>
    <property type="match status" value="1"/>
</dbReference>
<feature type="compositionally biased region" description="Polar residues" evidence="7">
    <location>
        <begin position="148"/>
        <end position="167"/>
    </location>
</feature>
<evidence type="ECO:0000256" key="8">
    <source>
        <dbReference type="SAM" id="Phobius"/>
    </source>
</evidence>
<evidence type="ECO:0000256" key="6">
    <source>
        <dbReference type="RuleBase" id="RU004057"/>
    </source>
</evidence>
<dbReference type="EMBL" id="JBHSGU010000005">
    <property type="protein sequence ID" value="MFC4701124.1"/>
    <property type="molecule type" value="Genomic_DNA"/>
</dbReference>
<keyword evidence="6" id="KW-0653">Protein transport</keyword>
<feature type="compositionally biased region" description="Basic and acidic residues" evidence="7">
    <location>
        <begin position="125"/>
        <end position="147"/>
    </location>
</feature>
<gene>
    <name evidence="10" type="ORF">ACFO4O_13200</name>
</gene>
<comment type="similarity">
    <text evidence="6">Belongs to the exbB/tolQ family.</text>
</comment>
<accession>A0ABV9LYA7</accession>
<keyword evidence="3 8" id="KW-0812">Transmembrane</keyword>
<keyword evidence="2" id="KW-1003">Cell membrane</keyword>